<feature type="region of interest" description="Disordered" evidence="1">
    <location>
        <begin position="1"/>
        <end position="25"/>
    </location>
</feature>
<sequence>MQRDIGRRDRNESGGRIQSRSMELMHMNRKMKYVKRRTSVWEVRKYEKCVHEEWSSRGMSVGKEREERRRKEGRRRGTSVGKEREEVRKCKKCMQEERSRRGTSVGREREDGKYMEYMQQWRRRQRNLGKGR</sequence>
<reference evidence="2 3" key="1">
    <citation type="submission" date="2024-11" db="EMBL/GenBank/DDBJ databases">
        <title>Chromosome-level genome assembly of Eucalyptus globulus Labill. provides insights into its genome evolution.</title>
        <authorList>
            <person name="Li X."/>
        </authorList>
    </citation>
    <scope>NUCLEOTIDE SEQUENCE [LARGE SCALE GENOMIC DNA]</scope>
    <source>
        <strain evidence="2">CL2024</strain>
        <tissue evidence="2">Fresh tender leaves</tissue>
    </source>
</reference>
<feature type="compositionally biased region" description="Basic and acidic residues" evidence="1">
    <location>
        <begin position="1"/>
        <end position="13"/>
    </location>
</feature>
<dbReference type="EMBL" id="JBJKBG010000001">
    <property type="protein sequence ID" value="KAL3752597.1"/>
    <property type="molecule type" value="Genomic_DNA"/>
</dbReference>
<proteinExistence type="predicted"/>
<evidence type="ECO:0000313" key="2">
    <source>
        <dbReference type="EMBL" id="KAL3752597.1"/>
    </source>
</evidence>
<comment type="caution">
    <text evidence="2">The sequence shown here is derived from an EMBL/GenBank/DDBJ whole genome shotgun (WGS) entry which is preliminary data.</text>
</comment>
<feature type="compositionally biased region" description="Basic and acidic residues" evidence="1">
    <location>
        <begin position="81"/>
        <end position="111"/>
    </location>
</feature>
<accession>A0ABD3LMC7</accession>
<keyword evidence="3" id="KW-1185">Reference proteome</keyword>
<feature type="region of interest" description="Disordered" evidence="1">
    <location>
        <begin position="57"/>
        <end position="111"/>
    </location>
</feature>
<organism evidence="2 3">
    <name type="scientific">Eucalyptus globulus</name>
    <name type="common">Tasmanian blue gum</name>
    <dbReference type="NCBI Taxonomy" id="34317"/>
    <lineage>
        <taxon>Eukaryota</taxon>
        <taxon>Viridiplantae</taxon>
        <taxon>Streptophyta</taxon>
        <taxon>Embryophyta</taxon>
        <taxon>Tracheophyta</taxon>
        <taxon>Spermatophyta</taxon>
        <taxon>Magnoliopsida</taxon>
        <taxon>eudicotyledons</taxon>
        <taxon>Gunneridae</taxon>
        <taxon>Pentapetalae</taxon>
        <taxon>rosids</taxon>
        <taxon>malvids</taxon>
        <taxon>Myrtales</taxon>
        <taxon>Myrtaceae</taxon>
        <taxon>Myrtoideae</taxon>
        <taxon>Eucalypteae</taxon>
        <taxon>Eucalyptus</taxon>
    </lineage>
</organism>
<gene>
    <name evidence="2" type="ORF">ACJRO7_000064</name>
</gene>
<dbReference type="Proteomes" id="UP001634007">
    <property type="component" value="Unassembled WGS sequence"/>
</dbReference>
<protein>
    <submittedName>
        <fullName evidence="2">Uncharacterized protein</fullName>
    </submittedName>
</protein>
<dbReference type="AlphaFoldDB" id="A0ABD3LMC7"/>
<evidence type="ECO:0000313" key="3">
    <source>
        <dbReference type="Proteomes" id="UP001634007"/>
    </source>
</evidence>
<evidence type="ECO:0000256" key="1">
    <source>
        <dbReference type="SAM" id="MobiDB-lite"/>
    </source>
</evidence>
<name>A0ABD3LMC7_EUCGL</name>